<evidence type="ECO:0000313" key="3">
    <source>
        <dbReference type="Proteomes" id="UP001595616"/>
    </source>
</evidence>
<dbReference type="Pfam" id="PF13349">
    <property type="entry name" value="DUF4097"/>
    <property type="match status" value="1"/>
</dbReference>
<dbReference type="InterPro" id="IPR025164">
    <property type="entry name" value="Toastrack_DUF4097"/>
</dbReference>
<keyword evidence="3" id="KW-1185">Reference proteome</keyword>
<proteinExistence type="predicted"/>
<feature type="domain" description="DUF4097" evidence="1">
    <location>
        <begin position="42"/>
        <end position="292"/>
    </location>
</feature>
<name>A0ABV7YVZ0_9BACT</name>
<protein>
    <submittedName>
        <fullName evidence="2">DUF4097 family beta strand repeat-containing protein</fullName>
    </submittedName>
</protein>
<evidence type="ECO:0000313" key="2">
    <source>
        <dbReference type="EMBL" id="MFC3811364.1"/>
    </source>
</evidence>
<organism evidence="2 3">
    <name type="scientific">Lacihabitans lacunae</name>
    <dbReference type="NCBI Taxonomy" id="1028214"/>
    <lineage>
        <taxon>Bacteria</taxon>
        <taxon>Pseudomonadati</taxon>
        <taxon>Bacteroidota</taxon>
        <taxon>Cytophagia</taxon>
        <taxon>Cytophagales</taxon>
        <taxon>Leadbetterellaceae</taxon>
        <taxon>Lacihabitans</taxon>
    </lineage>
</organism>
<reference evidence="3" key="1">
    <citation type="journal article" date="2019" name="Int. J. Syst. Evol. Microbiol.">
        <title>The Global Catalogue of Microorganisms (GCM) 10K type strain sequencing project: providing services to taxonomists for standard genome sequencing and annotation.</title>
        <authorList>
            <consortium name="The Broad Institute Genomics Platform"/>
            <consortium name="The Broad Institute Genome Sequencing Center for Infectious Disease"/>
            <person name="Wu L."/>
            <person name="Ma J."/>
        </authorList>
    </citation>
    <scope>NUCLEOTIDE SEQUENCE [LARGE SCALE GENOMIC DNA]</scope>
    <source>
        <strain evidence="3">CECT 7956</strain>
    </source>
</reference>
<sequence length="295" mass="32606">MKKYLHLLLIALCIALIGISTSFSQTMVYVATKHINKDFSDIKAIEINAEKADIEIEVWGNSTVSLSMEISAKHPSKATAANDIEFLKYIAEAKNGVLFLRNYLLLSQKDKKPESNFKTKYVLKIPADKLLEVKNSFGTVRVLGKTEKLILKTEFCNVSLGQIGGVSQIKTKYGEANISGISGDLNLESERTNINLSDFSGIIAMKSYYGEVLLTKPRTLSSLTCMAEKSMVSLKMANFKSHKLILSTSSGQIYLPSELGKAITQKNGQMLEINSKENSNIKIHNKSGNITLEKL</sequence>
<evidence type="ECO:0000259" key="1">
    <source>
        <dbReference type="Pfam" id="PF13349"/>
    </source>
</evidence>
<dbReference type="RefSeq" id="WP_379838205.1">
    <property type="nucleotide sequence ID" value="NZ_JBHRYQ010000001.1"/>
</dbReference>
<gene>
    <name evidence="2" type="ORF">ACFOOI_11930</name>
</gene>
<accession>A0ABV7YVZ0</accession>
<dbReference type="Proteomes" id="UP001595616">
    <property type="component" value="Unassembled WGS sequence"/>
</dbReference>
<comment type="caution">
    <text evidence="2">The sequence shown here is derived from an EMBL/GenBank/DDBJ whole genome shotgun (WGS) entry which is preliminary data.</text>
</comment>
<dbReference type="EMBL" id="JBHRYQ010000001">
    <property type="protein sequence ID" value="MFC3811364.1"/>
    <property type="molecule type" value="Genomic_DNA"/>
</dbReference>